<keyword evidence="2" id="KW-1185">Reference proteome</keyword>
<evidence type="ECO:0000313" key="1">
    <source>
        <dbReference type="EMBL" id="KAK3061120.1"/>
    </source>
</evidence>
<comment type="caution">
    <text evidence="1">The sequence shown here is derived from an EMBL/GenBank/DDBJ whole genome shotgun (WGS) entry which is preliminary data.</text>
</comment>
<proteinExistence type="predicted"/>
<sequence>FLNKHAGTHRAVGGGLDSLAGTIPSLNQIVESVMETGNDWAGHAQQLKDAAVEAATGGASVGSGRWSDYYVKVANKLAENKEYAEKELKRVEGIIKKGGLAPEKMDELTSRSNILRQFKAKVVGEKEEL</sequence>
<evidence type="ECO:0000313" key="2">
    <source>
        <dbReference type="Proteomes" id="UP001186974"/>
    </source>
</evidence>
<organism evidence="1 2">
    <name type="scientific">Coniosporium uncinatum</name>
    <dbReference type="NCBI Taxonomy" id="93489"/>
    <lineage>
        <taxon>Eukaryota</taxon>
        <taxon>Fungi</taxon>
        <taxon>Dikarya</taxon>
        <taxon>Ascomycota</taxon>
        <taxon>Pezizomycotina</taxon>
        <taxon>Dothideomycetes</taxon>
        <taxon>Dothideomycetes incertae sedis</taxon>
        <taxon>Coniosporium</taxon>
    </lineage>
</organism>
<accession>A0ACC3D329</accession>
<feature type="non-terminal residue" evidence="1">
    <location>
        <position position="1"/>
    </location>
</feature>
<reference evidence="1" key="1">
    <citation type="submission" date="2024-09" db="EMBL/GenBank/DDBJ databases">
        <title>Black Yeasts Isolated from many extreme environments.</title>
        <authorList>
            <person name="Coleine C."/>
            <person name="Stajich J.E."/>
            <person name="Selbmann L."/>
        </authorList>
    </citation>
    <scope>NUCLEOTIDE SEQUENCE</scope>
    <source>
        <strain evidence="1">CCFEE 5737</strain>
    </source>
</reference>
<gene>
    <name evidence="1" type="ORF">LTS18_006975</name>
</gene>
<name>A0ACC3D329_9PEZI</name>
<dbReference type="Proteomes" id="UP001186974">
    <property type="component" value="Unassembled WGS sequence"/>
</dbReference>
<protein>
    <submittedName>
        <fullName evidence="1">Uncharacterized protein</fullName>
    </submittedName>
</protein>
<dbReference type="EMBL" id="JAWDJW010008053">
    <property type="protein sequence ID" value="KAK3061120.1"/>
    <property type="molecule type" value="Genomic_DNA"/>
</dbReference>